<dbReference type="Gene3D" id="3.40.1190.10">
    <property type="entry name" value="Mur-like, catalytic domain"/>
    <property type="match status" value="1"/>
</dbReference>
<dbReference type="GO" id="GO:0008360">
    <property type="term" value="P:regulation of cell shape"/>
    <property type="evidence" value="ECO:0007669"/>
    <property type="project" value="UniProtKB-KW"/>
</dbReference>
<dbReference type="AlphaFoldDB" id="G7VA09"/>
<dbReference type="GO" id="GO:0008764">
    <property type="term" value="F:UDP-N-acetylmuramoylalanine-D-glutamate ligase activity"/>
    <property type="evidence" value="ECO:0007669"/>
    <property type="project" value="UniProtKB-UniRule"/>
</dbReference>
<evidence type="ECO:0000256" key="9">
    <source>
        <dbReference type="HAMAP-Rule" id="MF_00639"/>
    </source>
</evidence>
<reference evidence="14" key="1">
    <citation type="submission" date="2011-10" db="EMBL/GenBank/DDBJ databases">
        <title>The complete genome of chromosome of Thermovirga lienii DSM 17291.</title>
        <authorList>
            <consortium name="US DOE Joint Genome Institute (JGI-PGF)"/>
            <person name="Lucas S."/>
            <person name="Copeland A."/>
            <person name="Lapidus A."/>
            <person name="Glavina del Rio T."/>
            <person name="Dalin E."/>
            <person name="Tice H."/>
            <person name="Bruce D."/>
            <person name="Goodwin L."/>
            <person name="Pitluck S."/>
            <person name="Peters L."/>
            <person name="Mikhailova N."/>
            <person name="Saunders E."/>
            <person name="Kyrpides N."/>
            <person name="Mavromatis K."/>
            <person name="Ivanova N."/>
            <person name="Last F.I."/>
            <person name="Brettin T."/>
            <person name="Detter J.C."/>
            <person name="Han C."/>
            <person name="Larimer F."/>
            <person name="Land M."/>
            <person name="Hauser L."/>
            <person name="Markowitz V."/>
            <person name="Cheng J.-F."/>
            <person name="Hugenholtz P."/>
            <person name="Woyke T."/>
            <person name="Wu D."/>
            <person name="Spring S."/>
            <person name="Schroeder M."/>
            <person name="Brambilla E.-M."/>
            <person name="Klenk H.-P."/>
            <person name="Eisen J.A."/>
        </authorList>
    </citation>
    <scope>NUCLEOTIDE SEQUENCE [LARGE SCALE GENOMIC DNA]</scope>
    <source>
        <strain evidence="14">ATCC BAA-1197 / DSM 17291 / Cas60314</strain>
    </source>
</reference>
<sequence length="457" mass="49997">MENKKLNGLHEGCKLTIIGAGVSGRALASLAVRLGFSVFVTDKAEINPKTKEIIKRYGIEYEERGHTEKALEADALVLSSGISPRAPIIEGALKRGIPVVGELDFVFPHLKSKVIGVTGTNGKTTTTSLIAHLLTNGGFEAEAVGNIGNALADYAFSDHEWLVVEVSSFQLYWSQYASFDISVITNIAPDHLDWHGSYEEYFASKTKIFNLTSDNGIGICQARDVEEIKKQLNRPLKIIPFVDNKNKVVDWPEGIYFEDGQCVLRDDSKIRLFDVSNVHLIGTHNLENAAMSAVVAYYSGLDPQVIEEGIDSFKALPHRCEEVANKNGIRYVNDSKGTNVSSTVAALNSIEGKKIIILGGKGKGEDYGPLAEAVKEHTEAAILMGEEKIKIAEALSRKGYTNFHLANSMEEAVEKAVSLASPGCTVLLSPACTSWDMYENYKARGEHFRKVVNELTD</sequence>
<keyword evidence="4 9" id="KW-0436">Ligase</keyword>
<evidence type="ECO:0000313" key="13">
    <source>
        <dbReference type="EMBL" id="AER66709.1"/>
    </source>
</evidence>
<dbReference type="Pfam" id="PF08245">
    <property type="entry name" value="Mur_ligase_M"/>
    <property type="match status" value="1"/>
</dbReference>
<dbReference type="InterPro" id="IPR036565">
    <property type="entry name" value="Mur-like_cat_sf"/>
</dbReference>
<dbReference type="GO" id="GO:0005737">
    <property type="term" value="C:cytoplasm"/>
    <property type="evidence" value="ECO:0007669"/>
    <property type="project" value="UniProtKB-SubCell"/>
</dbReference>
<dbReference type="InterPro" id="IPR036615">
    <property type="entry name" value="Mur_ligase_C_dom_sf"/>
</dbReference>
<evidence type="ECO:0000256" key="8">
    <source>
        <dbReference type="ARBA" id="ARBA00023306"/>
    </source>
</evidence>
<gene>
    <name evidence="9" type="primary">murD</name>
    <name evidence="13" type="ordered locus">Tlie_0976</name>
</gene>
<reference evidence="13 14" key="2">
    <citation type="journal article" date="2012" name="Stand. Genomic Sci.">
        <title>Genome sequence of the moderately thermophilic, amino-acid-degrading and sulfur-reducing bacterium Thermovirga lienii type strain (Cas60314(T)).</title>
        <authorList>
            <person name="Goker M."/>
            <person name="Saunders E."/>
            <person name="Lapidus A."/>
            <person name="Nolan M."/>
            <person name="Lucas S."/>
            <person name="Hammon N."/>
            <person name="Deshpande S."/>
            <person name="Cheng J.F."/>
            <person name="Han C."/>
            <person name="Tapia R."/>
            <person name="Goodwin L.A."/>
            <person name="Pitluck S."/>
            <person name="Liolios K."/>
            <person name="Mavromatis K."/>
            <person name="Pagani I."/>
            <person name="Ivanova N."/>
            <person name="Mikhailova N."/>
            <person name="Pati A."/>
            <person name="Chen A."/>
            <person name="Palaniappan K."/>
            <person name="Land M."/>
            <person name="Chang Y.J."/>
            <person name="Jeffries C.D."/>
            <person name="Brambilla E.M."/>
            <person name="Rohde M."/>
            <person name="Spring S."/>
            <person name="Detter J.C."/>
            <person name="Woyke T."/>
            <person name="Bristow J."/>
            <person name="Eisen J.A."/>
            <person name="Markowitz V."/>
            <person name="Hugenholtz P."/>
            <person name="Kyrpides N.C."/>
            <person name="Klenk H.P."/>
        </authorList>
    </citation>
    <scope>NUCLEOTIDE SEQUENCE [LARGE SCALE GENOMIC DNA]</scope>
    <source>
        <strain evidence="14">ATCC BAA-1197 / DSM 17291 / Cas60314</strain>
    </source>
</reference>
<evidence type="ECO:0000256" key="1">
    <source>
        <dbReference type="ARBA" id="ARBA00004496"/>
    </source>
</evidence>
<comment type="pathway">
    <text evidence="2 9 10">Cell wall biogenesis; peptidoglycan biosynthesis.</text>
</comment>
<dbReference type="InterPro" id="IPR004101">
    <property type="entry name" value="Mur_ligase_C"/>
</dbReference>
<keyword evidence="7 9" id="KW-0067">ATP-binding</keyword>
<feature type="domain" description="Mur ligase C-terminal" evidence="11">
    <location>
        <begin position="318"/>
        <end position="432"/>
    </location>
</feature>
<dbReference type="InterPro" id="IPR013221">
    <property type="entry name" value="Mur_ligase_cen"/>
</dbReference>
<accession>G7VA09</accession>
<dbReference type="UniPathway" id="UPA00219"/>
<dbReference type="EC" id="6.3.2.9" evidence="9 10"/>
<keyword evidence="5 9" id="KW-0132">Cell division</keyword>
<dbReference type="GO" id="GO:0051301">
    <property type="term" value="P:cell division"/>
    <property type="evidence" value="ECO:0007669"/>
    <property type="project" value="UniProtKB-KW"/>
</dbReference>
<evidence type="ECO:0000313" key="14">
    <source>
        <dbReference type="Proteomes" id="UP000005868"/>
    </source>
</evidence>
<dbReference type="SUPFAM" id="SSF51984">
    <property type="entry name" value="MurCD N-terminal domain"/>
    <property type="match status" value="1"/>
</dbReference>
<keyword evidence="8 9" id="KW-0131">Cell cycle</keyword>
<feature type="binding site" evidence="9">
    <location>
        <begin position="119"/>
        <end position="125"/>
    </location>
    <ligand>
        <name>ATP</name>
        <dbReference type="ChEBI" id="CHEBI:30616"/>
    </ligand>
</feature>
<comment type="function">
    <text evidence="9 10">Cell wall formation. Catalyzes the addition of glutamate to the nucleotide precursor UDP-N-acetylmuramoyl-L-alanine (UMA).</text>
</comment>
<evidence type="ECO:0000259" key="11">
    <source>
        <dbReference type="Pfam" id="PF02875"/>
    </source>
</evidence>
<dbReference type="GO" id="GO:0009252">
    <property type="term" value="P:peptidoglycan biosynthetic process"/>
    <property type="evidence" value="ECO:0007669"/>
    <property type="project" value="UniProtKB-UniRule"/>
</dbReference>
<name>G7VA09_THELD</name>
<dbReference type="Pfam" id="PF21377">
    <property type="entry name" value="MurD_N"/>
    <property type="match status" value="1"/>
</dbReference>
<keyword evidence="3 9" id="KW-0963">Cytoplasm</keyword>
<organism evidence="13 14">
    <name type="scientific">Thermovirga lienii (strain ATCC BAA-1197 / DSM 17291 / Cas60314)</name>
    <dbReference type="NCBI Taxonomy" id="580340"/>
    <lineage>
        <taxon>Bacteria</taxon>
        <taxon>Thermotogati</taxon>
        <taxon>Synergistota</taxon>
        <taxon>Synergistia</taxon>
        <taxon>Synergistales</taxon>
        <taxon>Thermovirgaceae</taxon>
        <taxon>Thermovirga</taxon>
    </lineage>
</organism>
<evidence type="ECO:0000256" key="7">
    <source>
        <dbReference type="ARBA" id="ARBA00022840"/>
    </source>
</evidence>
<evidence type="ECO:0000256" key="3">
    <source>
        <dbReference type="ARBA" id="ARBA00022490"/>
    </source>
</evidence>
<dbReference type="STRING" id="580340.Tlie_0976"/>
<proteinExistence type="inferred from homology"/>
<dbReference type="PROSITE" id="PS01011">
    <property type="entry name" value="FOLYLPOLYGLU_SYNT_1"/>
    <property type="match status" value="1"/>
</dbReference>
<evidence type="ECO:0000256" key="4">
    <source>
        <dbReference type="ARBA" id="ARBA00022598"/>
    </source>
</evidence>
<dbReference type="GO" id="GO:0004326">
    <property type="term" value="F:tetrahydrofolylpolyglutamate synthase activity"/>
    <property type="evidence" value="ECO:0007669"/>
    <property type="project" value="InterPro"/>
</dbReference>
<evidence type="ECO:0000259" key="12">
    <source>
        <dbReference type="Pfam" id="PF08245"/>
    </source>
</evidence>
<dbReference type="Pfam" id="PF02875">
    <property type="entry name" value="Mur_ligase_C"/>
    <property type="match status" value="1"/>
</dbReference>
<dbReference type="eggNOG" id="COG0771">
    <property type="taxonomic scope" value="Bacteria"/>
</dbReference>
<keyword evidence="14" id="KW-1185">Reference proteome</keyword>
<dbReference type="PANTHER" id="PTHR43692">
    <property type="entry name" value="UDP-N-ACETYLMURAMOYLALANINE--D-GLUTAMATE LIGASE"/>
    <property type="match status" value="1"/>
</dbReference>
<comment type="similarity">
    <text evidence="9">Belongs to the MurCDEF family.</text>
</comment>
<keyword evidence="9 10" id="KW-0573">Peptidoglycan synthesis</keyword>
<evidence type="ECO:0000256" key="2">
    <source>
        <dbReference type="ARBA" id="ARBA00004752"/>
    </source>
</evidence>
<dbReference type="SUPFAM" id="SSF53623">
    <property type="entry name" value="MurD-like peptide ligases, catalytic domain"/>
    <property type="match status" value="1"/>
</dbReference>
<dbReference type="EMBL" id="CP003096">
    <property type="protein sequence ID" value="AER66709.1"/>
    <property type="molecule type" value="Genomic_DNA"/>
</dbReference>
<keyword evidence="9 10" id="KW-0133">Cell shape</keyword>
<dbReference type="HOGENOM" id="CLU_032540_0_0_0"/>
<dbReference type="HAMAP" id="MF_00639">
    <property type="entry name" value="MurD"/>
    <property type="match status" value="1"/>
</dbReference>
<dbReference type="GO" id="GO:0005524">
    <property type="term" value="F:ATP binding"/>
    <property type="evidence" value="ECO:0007669"/>
    <property type="project" value="UniProtKB-UniRule"/>
</dbReference>
<dbReference type="KEGG" id="tli:Tlie_0976"/>
<dbReference type="Gene3D" id="3.40.50.720">
    <property type="entry name" value="NAD(P)-binding Rossmann-like Domain"/>
    <property type="match status" value="1"/>
</dbReference>
<protein>
    <recommendedName>
        <fullName evidence="9 10">UDP-N-acetylmuramoylalanine--D-glutamate ligase</fullName>
        <ecNumber evidence="9 10">6.3.2.9</ecNumber>
    </recommendedName>
    <alternativeName>
        <fullName evidence="9">D-glutamic acid-adding enzyme</fullName>
    </alternativeName>
    <alternativeName>
        <fullName evidence="9">UDP-N-acetylmuramoyl-L-alanyl-D-glutamate synthetase</fullName>
    </alternativeName>
</protein>
<keyword evidence="9 10" id="KW-0961">Cell wall biogenesis/degradation</keyword>
<comment type="subcellular location">
    <subcellularLocation>
        <location evidence="1 9 10">Cytoplasm</location>
    </subcellularLocation>
</comment>
<keyword evidence="6 9" id="KW-0547">Nucleotide-binding</keyword>
<evidence type="ECO:0000256" key="5">
    <source>
        <dbReference type="ARBA" id="ARBA00022618"/>
    </source>
</evidence>
<dbReference type="NCBIfam" id="TIGR01087">
    <property type="entry name" value="murD"/>
    <property type="match status" value="1"/>
</dbReference>
<comment type="catalytic activity">
    <reaction evidence="9 10">
        <text>UDP-N-acetyl-alpha-D-muramoyl-L-alanine + D-glutamate + ATP = UDP-N-acetyl-alpha-D-muramoyl-L-alanyl-D-glutamate + ADP + phosphate + H(+)</text>
        <dbReference type="Rhea" id="RHEA:16429"/>
        <dbReference type="ChEBI" id="CHEBI:15378"/>
        <dbReference type="ChEBI" id="CHEBI:29986"/>
        <dbReference type="ChEBI" id="CHEBI:30616"/>
        <dbReference type="ChEBI" id="CHEBI:43474"/>
        <dbReference type="ChEBI" id="CHEBI:83898"/>
        <dbReference type="ChEBI" id="CHEBI:83900"/>
        <dbReference type="ChEBI" id="CHEBI:456216"/>
        <dbReference type="EC" id="6.3.2.9"/>
    </reaction>
</comment>
<dbReference type="Gene3D" id="3.90.190.20">
    <property type="entry name" value="Mur ligase, C-terminal domain"/>
    <property type="match status" value="1"/>
</dbReference>
<feature type="domain" description="Mur ligase central" evidence="12">
    <location>
        <begin position="117"/>
        <end position="296"/>
    </location>
</feature>
<dbReference type="GO" id="GO:0071555">
    <property type="term" value="P:cell wall organization"/>
    <property type="evidence" value="ECO:0007669"/>
    <property type="project" value="UniProtKB-KW"/>
</dbReference>
<dbReference type="SUPFAM" id="SSF53244">
    <property type="entry name" value="MurD-like peptide ligases, peptide-binding domain"/>
    <property type="match status" value="1"/>
</dbReference>
<dbReference type="InterPro" id="IPR005762">
    <property type="entry name" value="MurD"/>
</dbReference>
<dbReference type="InterPro" id="IPR018109">
    <property type="entry name" value="Folylpolyglutamate_synth_CS"/>
</dbReference>
<dbReference type="Proteomes" id="UP000005868">
    <property type="component" value="Chromosome"/>
</dbReference>
<evidence type="ECO:0000256" key="6">
    <source>
        <dbReference type="ARBA" id="ARBA00022741"/>
    </source>
</evidence>
<evidence type="ECO:0000256" key="10">
    <source>
        <dbReference type="RuleBase" id="RU003664"/>
    </source>
</evidence>
<dbReference type="PANTHER" id="PTHR43692:SF1">
    <property type="entry name" value="UDP-N-ACETYLMURAMOYLALANINE--D-GLUTAMATE LIGASE"/>
    <property type="match status" value="1"/>
</dbReference>